<organism evidence="2 3">
    <name type="scientific">Liparis tanakae</name>
    <name type="common">Tanaka's snailfish</name>
    <dbReference type="NCBI Taxonomy" id="230148"/>
    <lineage>
        <taxon>Eukaryota</taxon>
        <taxon>Metazoa</taxon>
        <taxon>Chordata</taxon>
        <taxon>Craniata</taxon>
        <taxon>Vertebrata</taxon>
        <taxon>Euteleostomi</taxon>
        <taxon>Actinopterygii</taxon>
        <taxon>Neopterygii</taxon>
        <taxon>Teleostei</taxon>
        <taxon>Neoteleostei</taxon>
        <taxon>Acanthomorphata</taxon>
        <taxon>Eupercaria</taxon>
        <taxon>Perciformes</taxon>
        <taxon>Cottioidei</taxon>
        <taxon>Cottales</taxon>
        <taxon>Liparidae</taxon>
        <taxon>Liparis</taxon>
    </lineage>
</organism>
<keyword evidence="3" id="KW-1185">Reference proteome</keyword>
<evidence type="ECO:0000256" key="1">
    <source>
        <dbReference type="SAM" id="MobiDB-lite"/>
    </source>
</evidence>
<sequence>MEVERSGRGISRAMASDPARSNGPYQTQFSSVLIIVPQLQELPHYQDRGERQRERKKGGGEKNTMSDKKGEQGGKKESEMGVENQGRGMGADVGRVGGSEMSWEWWESANRQKG</sequence>
<feature type="compositionally biased region" description="Basic and acidic residues" evidence="1">
    <location>
        <begin position="44"/>
        <end position="79"/>
    </location>
</feature>
<name>A0A4Z2I8Z2_9TELE</name>
<accession>A0A4Z2I8Z2</accession>
<comment type="caution">
    <text evidence="2">The sequence shown here is derived from an EMBL/GenBank/DDBJ whole genome shotgun (WGS) entry which is preliminary data.</text>
</comment>
<dbReference type="AlphaFoldDB" id="A0A4Z2I8Z2"/>
<dbReference type="EMBL" id="SRLO01000115">
    <property type="protein sequence ID" value="TNN74330.1"/>
    <property type="molecule type" value="Genomic_DNA"/>
</dbReference>
<evidence type="ECO:0000313" key="2">
    <source>
        <dbReference type="EMBL" id="TNN74330.1"/>
    </source>
</evidence>
<feature type="region of interest" description="Disordered" evidence="1">
    <location>
        <begin position="40"/>
        <end position="99"/>
    </location>
</feature>
<feature type="compositionally biased region" description="Gly residues" evidence="1">
    <location>
        <begin position="87"/>
        <end position="97"/>
    </location>
</feature>
<gene>
    <name evidence="2" type="ORF">EYF80_015413</name>
</gene>
<reference evidence="2 3" key="1">
    <citation type="submission" date="2019-03" db="EMBL/GenBank/DDBJ databases">
        <title>First draft genome of Liparis tanakae, snailfish: a comprehensive survey of snailfish specific genes.</title>
        <authorList>
            <person name="Kim W."/>
            <person name="Song I."/>
            <person name="Jeong J.-H."/>
            <person name="Kim D."/>
            <person name="Kim S."/>
            <person name="Ryu S."/>
            <person name="Song J.Y."/>
            <person name="Lee S.K."/>
        </authorList>
    </citation>
    <scope>NUCLEOTIDE SEQUENCE [LARGE SCALE GENOMIC DNA]</scope>
    <source>
        <tissue evidence="2">Muscle</tissue>
    </source>
</reference>
<protein>
    <submittedName>
        <fullName evidence="2">Uncharacterized protein</fullName>
    </submittedName>
</protein>
<evidence type="ECO:0000313" key="3">
    <source>
        <dbReference type="Proteomes" id="UP000314294"/>
    </source>
</evidence>
<feature type="region of interest" description="Disordered" evidence="1">
    <location>
        <begin position="1"/>
        <end position="25"/>
    </location>
</feature>
<proteinExistence type="predicted"/>
<dbReference type="Proteomes" id="UP000314294">
    <property type="component" value="Unassembled WGS sequence"/>
</dbReference>